<keyword evidence="7" id="KW-0597">Phosphoprotein</keyword>
<evidence type="ECO:0000256" key="6">
    <source>
        <dbReference type="ARBA" id="ARBA00015377"/>
    </source>
</evidence>
<feature type="domain" description="Methylated-DNA-[protein]-cysteine S-methyltransferase DNA binding" evidence="16">
    <location>
        <begin position="83"/>
        <end position="161"/>
    </location>
</feature>
<dbReference type="InterPro" id="IPR014048">
    <property type="entry name" value="MethylDNA_cys_MeTrfase_DNA-bd"/>
</dbReference>
<keyword evidence="8 18" id="KW-0489">Methyltransferase</keyword>
<dbReference type="Gene3D" id="1.10.10.10">
    <property type="entry name" value="Winged helix-like DNA-binding domain superfamily/Winged helix DNA-binding domain"/>
    <property type="match status" value="1"/>
</dbReference>
<dbReference type="CDD" id="cd06445">
    <property type="entry name" value="ATase"/>
    <property type="match status" value="1"/>
</dbReference>
<comment type="function">
    <text evidence="3">Involved in the cellular defense against the biological effects of O6-methylguanine (O6-MeG) and O4-methylthymine (O4-MeT) in DNA. Repairs the methylated nucleobase in DNA by stoichiometrically transferring the methyl group to a cysteine residue in the enzyme. This is a suicide reaction: the enzyme is irreversibly inactivated.</text>
</comment>
<dbReference type="Gene3D" id="3.30.160.70">
    <property type="entry name" value="Methylated DNA-protein cysteine methyltransferase domain"/>
    <property type="match status" value="1"/>
</dbReference>
<sequence>MSSELFSDQLESPVGTVRVIAGPAGVRRVGWQLKAGDAATSGRDPTLGAALRQLREYFAGERQVFELPMDLVGLVGSTRTVLLTLVATVGYGQTISYGELAARSGSGVPARAIGSIMGANPLPLIIPCHRVVAHDGLGGYSGGDPGCGLETKRRLLELEGAMPPTLPL</sequence>
<dbReference type="NCBIfam" id="TIGR00589">
    <property type="entry name" value="ogt"/>
    <property type="match status" value="1"/>
</dbReference>
<keyword evidence="14" id="KW-0234">DNA repair</keyword>
<comment type="caution">
    <text evidence="18">The sequence shown here is derived from an EMBL/GenBank/DDBJ whole genome shotgun (WGS) entry which is preliminary data.</text>
</comment>
<dbReference type="SUPFAM" id="SSF46767">
    <property type="entry name" value="Methylated DNA-protein cysteine methyltransferase, C-terminal domain"/>
    <property type="match status" value="1"/>
</dbReference>
<dbReference type="EC" id="2.1.1.63" evidence="5"/>
<dbReference type="GO" id="GO:0003908">
    <property type="term" value="F:methylated-DNA-[protein]-cysteine S-methyltransferase activity"/>
    <property type="evidence" value="ECO:0007669"/>
    <property type="project" value="UniProtKB-EC"/>
</dbReference>
<protein>
    <recommendedName>
        <fullName evidence="6">Methylated-DNA--protein-cysteine methyltransferase</fullName>
        <ecNumber evidence="5">2.1.1.63</ecNumber>
    </recommendedName>
</protein>
<keyword evidence="13" id="KW-0238">DNA-binding</keyword>
<keyword evidence="19" id="KW-1185">Reference proteome</keyword>
<dbReference type="PROSITE" id="PS00374">
    <property type="entry name" value="MGMT"/>
    <property type="match status" value="1"/>
</dbReference>
<evidence type="ECO:0000313" key="19">
    <source>
        <dbReference type="Proteomes" id="UP000704762"/>
    </source>
</evidence>
<evidence type="ECO:0000256" key="11">
    <source>
        <dbReference type="ARBA" id="ARBA00022763"/>
    </source>
</evidence>
<evidence type="ECO:0000256" key="7">
    <source>
        <dbReference type="ARBA" id="ARBA00022553"/>
    </source>
</evidence>
<dbReference type="InterPro" id="IPR001497">
    <property type="entry name" value="MethylDNA_cys_MeTrfase_AS"/>
</dbReference>
<evidence type="ECO:0000256" key="1">
    <source>
        <dbReference type="ARBA" id="ARBA00001286"/>
    </source>
</evidence>
<dbReference type="SUPFAM" id="SSF53155">
    <property type="entry name" value="Methylated DNA-protein cysteine methyltransferase domain"/>
    <property type="match status" value="1"/>
</dbReference>
<comment type="catalytic activity">
    <reaction evidence="1">
        <text>a 4-O-methyl-thymidine in DNA + L-cysteinyl-[protein] = a thymidine in DNA + S-methyl-L-cysteinyl-[protein]</text>
        <dbReference type="Rhea" id="RHEA:53428"/>
        <dbReference type="Rhea" id="RHEA-COMP:10131"/>
        <dbReference type="Rhea" id="RHEA-COMP:10132"/>
        <dbReference type="Rhea" id="RHEA-COMP:13555"/>
        <dbReference type="Rhea" id="RHEA-COMP:13556"/>
        <dbReference type="ChEBI" id="CHEBI:29950"/>
        <dbReference type="ChEBI" id="CHEBI:82612"/>
        <dbReference type="ChEBI" id="CHEBI:137386"/>
        <dbReference type="ChEBI" id="CHEBI:137387"/>
        <dbReference type="EC" id="2.1.1.63"/>
    </reaction>
</comment>
<dbReference type="InterPro" id="IPR036631">
    <property type="entry name" value="MGMT_N_sf"/>
</dbReference>
<proteinExistence type="inferred from homology"/>
<evidence type="ECO:0000256" key="4">
    <source>
        <dbReference type="ARBA" id="ARBA00008711"/>
    </source>
</evidence>
<reference evidence="18 19" key="1">
    <citation type="submission" date="2021-01" db="EMBL/GenBank/DDBJ databases">
        <title>Sequencing the genomes of 1000 actinobacteria strains.</title>
        <authorList>
            <person name="Klenk H.-P."/>
        </authorList>
    </citation>
    <scope>NUCLEOTIDE SEQUENCE [LARGE SCALE GENOMIC DNA]</scope>
    <source>
        <strain evidence="18 19">DSM 18662</strain>
    </source>
</reference>
<evidence type="ECO:0000256" key="2">
    <source>
        <dbReference type="ARBA" id="ARBA00001947"/>
    </source>
</evidence>
<feature type="domain" description="Methylguanine DNA methyltransferase ribonuclease-like" evidence="17">
    <location>
        <begin position="10"/>
        <end position="71"/>
    </location>
</feature>
<accession>A0ABS2RPW1</accession>
<dbReference type="PANTHER" id="PTHR46460">
    <property type="entry name" value="METHYLATED-DNA--PROTEIN-CYSTEINE METHYLTRANSFERASE"/>
    <property type="match status" value="1"/>
</dbReference>
<evidence type="ECO:0000256" key="14">
    <source>
        <dbReference type="ARBA" id="ARBA00023204"/>
    </source>
</evidence>
<evidence type="ECO:0000313" key="18">
    <source>
        <dbReference type="EMBL" id="MBM7799969.1"/>
    </source>
</evidence>
<dbReference type="RefSeq" id="WP_204919051.1">
    <property type="nucleotide sequence ID" value="NZ_BAAAQP010000003.1"/>
</dbReference>
<keyword evidence="10" id="KW-0479">Metal-binding</keyword>
<evidence type="ECO:0000256" key="8">
    <source>
        <dbReference type="ARBA" id="ARBA00022603"/>
    </source>
</evidence>
<comment type="similarity">
    <text evidence="4">Belongs to the MGMT family.</text>
</comment>
<comment type="cofactor">
    <cofactor evidence="2">
        <name>Zn(2+)</name>
        <dbReference type="ChEBI" id="CHEBI:29105"/>
    </cofactor>
</comment>
<keyword evidence="12" id="KW-0862">Zinc</keyword>
<evidence type="ECO:0000256" key="10">
    <source>
        <dbReference type="ARBA" id="ARBA00022723"/>
    </source>
</evidence>
<comment type="catalytic activity">
    <reaction evidence="15">
        <text>a 6-O-methyl-2'-deoxyguanosine in DNA + L-cysteinyl-[protein] = S-methyl-L-cysteinyl-[protein] + a 2'-deoxyguanosine in DNA</text>
        <dbReference type="Rhea" id="RHEA:24000"/>
        <dbReference type="Rhea" id="RHEA-COMP:10131"/>
        <dbReference type="Rhea" id="RHEA-COMP:10132"/>
        <dbReference type="Rhea" id="RHEA-COMP:11367"/>
        <dbReference type="Rhea" id="RHEA-COMP:11368"/>
        <dbReference type="ChEBI" id="CHEBI:29950"/>
        <dbReference type="ChEBI" id="CHEBI:82612"/>
        <dbReference type="ChEBI" id="CHEBI:85445"/>
        <dbReference type="ChEBI" id="CHEBI:85448"/>
        <dbReference type="EC" id="2.1.1.63"/>
    </reaction>
</comment>
<evidence type="ECO:0000259" key="16">
    <source>
        <dbReference type="Pfam" id="PF01035"/>
    </source>
</evidence>
<organism evidence="18 19">
    <name type="scientific">Microlunatus panaciterrae</name>
    <dbReference type="NCBI Taxonomy" id="400768"/>
    <lineage>
        <taxon>Bacteria</taxon>
        <taxon>Bacillati</taxon>
        <taxon>Actinomycetota</taxon>
        <taxon>Actinomycetes</taxon>
        <taxon>Propionibacteriales</taxon>
        <taxon>Propionibacteriaceae</taxon>
        <taxon>Microlunatus</taxon>
    </lineage>
</organism>
<evidence type="ECO:0000256" key="3">
    <source>
        <dbReference type="ARBA" id="ARBA00003317"/>
    </source>
</evidence>
<dbReference type="InterPro" id="IPR008332">
    <property type="entry name" value="MethylG_MeTrfase_N"/>
</dbReference>
<name>A0ABS2RPW1_9ACTN</name>
<evidence type="ECO:0000256" key="9">
    <source>
        <dbReference type="ARBA" id="ARBA00022679"/>
    </source>
</evidence>
<evidence type="ECO:0000256" key="5">
    <source>
        <dbReference type="ARBA" id="ARBA00011918"/>
    </source>
</evidence>
<gene>
    <name evidence="18" type="ORF">JOE57_002890</name>
</gene>
<evidence type="ECO:0000256" key="12">
    <source>
        <dbReference type="ARBA" id="ARBA00022833"/>
    </source>
</evidence>
<keyword evidence="11" id="KW-0227">DNA damage</keyword>
<keyword evidence="9 18" id="KW-0808">Transferase</keyword>
<evidence type="ECO:0000259" key="17">
    <source>
        <dbReference type="Pfam" id="PF02870"/>
    </source>
</evidence>
<dbReference type="Pfam" id="PF02870">
    <property type="entry name" value="Methyltransf_1N"/>
    <property type="match status" value="1"/>
</dbReference>
<dbReference type="EMBL" id="JAFBCF010000001">
    <property type="protein sequence ID" value="MBM7799969.1"/>
    <property type="molecule type" value="Genomic_DNA"/>
</dbReference>
<dbReference type="Proteomes" id="UP000704762">
    <property type="component" value="Unassembled WGS sequence"/>
</dbReference>
<dbReference type="InterPro" id="IPR036217">
    <property type="entry name" value="MethylDNA_cys_MeTrfase_DNAb"/>
</dbReference>
<dbReference type="GO" id="GO:0032259">
    <property type="term" value="P:methylation"/>
    <property type="evidence" value="ECO:0007669"/>
    <property type="project" value="UniProtKB-KW"/>
</dbReference>
<evidence type="ECO:0000256" key="13">
    <source>
        <dbReference type="ARBA" id="ARBA00023125"/>
    </source>
</evidence>
<evidence type="ECO:0000256" key="15">
    <source>
        <dbReference type="ARBA" id="ARBA00049348"/>
    </source>
</evidence>
<dbReference type="InterPro" id="IPR036388">
    <property type="entry name" value="WH-like_DNA-bd_sf"/>
</dbReference>
<dbReference type="PANTHER" id="PTHR46460:SF1">
    <property type="entry name" value="METHYLATED-DNA--PROTEIN-CYSTEINE METHYLTRANSFERASE"/>
    <property type="match status" value="1"/>
</dbReference>
<dbReference type="Pfam" id="PF01035">
    <property type="entry name" value="DNA_binding_1"/>
    <property type="match status" value="1"/>
</dbReference>